<gene>
    <name evidence="1" type="ORF">GGR31_000930</name>
</gene>
<organism evidence="1 2">
    <name type="scientific">Mesonia maritima</name>
    <dbReference type="NCBI Taxonomy" id="1793873"/>
    <lineage>
        <taxon>Bacteria</taxon>
        <taxon>Pseudomonadati</taxon>
        <taxon>Bacteroidota</taxon>
        <taxon>Flavobacteriia</taxon>
        <taxon>Flavobacteriales</taxon>
        <taxon>Flavobacteriaceae</taxon>
        <taxon>Mesonia</taxon>
    </lineage>
</organism>
<evidence type="ECO:0000313" key="1">
    <source>
        <dbReference type="EMBL" id="MDR6300299.1"/>
    </source>
</evidence>
<dbReference type="Gene3D" id="3.40.50.1240">
    <property type="entry name" value="Phosphoglycerate mutase-like"/>
    <property type="match status" value="1"/>
</dbReference>
<dbReference type="CDD" id="cd07067">
    <property type="entry name" value="HP_PGM_like"/>
    <property type="match status" value="1"/>
</dbReference>
<dbReference type="Pfam" id="PF00300">
    <property type="entry name" value="His_Phos_1"/>
    <property type="match status" value="1"/>
</dbReference>
<dbReference type="Proteomes" id="UP001257659">
    <property type="component" value="Unassembled WGS sequence"/>
</dbReference>
<dbReference type="RefSeq" id="WP_309727211.1">
    <property type="nucleotide sequence ID" value="NZ_JAVDQA010000002.1"/>
</dbReference>
<dbReference type="EMBL" id="JAVDQA010000002">
    <property type="protein sequence ID" value="MDR6300299.1"/>
    <property type="molecule type" value="Genomic_DNA"/>
</dbReference>
<dbReference type="InterPro" id="IPR013078">
    <property type="entry name" value="His_Pase_superF_clade-1"/>
</dbReference>
<dbReference type="SUPFAM" id="SSF53254">
    <property type="entry name" value="Phosphoglycerate mutase-like"/>
    <property type="match status" value="1"/>
</dbReference>
<sequence>MNKPAEISQQTTTYYFIRHGEKDRSQSTSNPDLLPKGQKRAEFWAEVLADKNIELIYSTNYKRTIQTATPTAEKFGLEIKKYEANNLFSEEFQEETKGKNVLIVGHVDTTPKFINKILGKEKYKFIPDNENNRLYTVKILPSEKKKSSFKHYHLK</sequence>
<keyword evidence="2" id="KW-1185">Reference proteome</keyword>
<evidence type="ECO:0000313" key="2">
    <source>
        <dbReference type="Proteomes" id="UP001257659"/>
    </source>
</evidence>
<proteinExistence type="predicted"/>
<reference evidence="1 2" key="1">
    <citation type="submission" date="2023-07" db="EMBL/GenBank/DDBJ databases">
        <title>Genomic Encyclopedia of Type Strains, Phase IV (KMG-IV): sequencing the most valuable type-strain genomes for metagenomic binning, comparative biology and taxonomic classification.</title>
        <authorList>
            <person name="Goeker M."/>
        </authorList>
    </citation>
    <scope>NUCLEOTIDE SEQUENCE [LARGE SCALE GENOMIC DNA]</scope>
    <source>
        <strain evidence="1 2">DSM 102814</strain>
    </source>
</reference>
<accession>A0ABU1K3U9</accession>
<dbReference type="InterPro" id="IPR029033">
    <property type="entry name" value="His_PPase_superfam"/>
</dbReference>
<protein>
    <submittedName>
        <fullName evidence="1">Broad specificity phosphatase PhoE</fullName>
    </submittedName>
</protein>
<name>A0ABU1K3U9_9FLAO</name>
<comment type="caution">
    <text evidence="1">The sequence shown here is derived from an EMBL/GenBank/DDBJ whole genome shotgun (WGS) entry which is preliminary data.</text>
</comment>